<proteinExistence type="predicted"/>
<dbReference type="KEGG" id="pco:PHACADRAFT_76639"/>
<accession>K5UU09</accession>
<feature type="non-terminal residue" evidence="2">
    <location>
        <position position="279"/>
    </location>
</feature>
<dbReference type="OrthoDB" id="419598at2759"/>
<keyword evidence="3" id="KW-1185">Reference proteome</keyword>
<dbReference type="EMBL" id="JH930474">
    <property type="protein sequence ID" value="EKM53466.1"/>
    <property type="molecule type" value="Genomic_DNA"/>
</dbReference>
<evidence type="ECO:0000313" key="2">
    <source>
        <dbReference type="EMBL" id="EKM53466.1"/>
    </source>
</evidence>
<evidence type="ECO:0000313" key="3">
    <source>
        <dbReference type="Proteomes" id="UP000008370"/>
    </source>
</evidence>
<dbReference type="RefSeq" id="XP_007398157.1">
    <property type="nucleotide sequence ID" value="XM_007398095.1"/>
</dbReference>
<feature type="domain" description="NAD(P)-binding" evidence="1">
    <location>
        <begin position="1"/>
        <end position="135"/>
    </location>
</feature>
<reference evidence="2 3" key="1">
    <citation type="journal article" date="2012" name="BMC Genomics">
        <title>Comparative genomics of the white-rot fungi, Phanerochaete carnosa and P. chrysosporium, to elucidate the genetic basis of the distinct wood types they colonize.</title>
        <authorList>
            <person name="Suzuki H."/>
            <person name="MacDonald J."/>
            <person name="Syed K."/>
            <person name="Salamov A."/>
            <person name="Hori C."/>
            <person name="Aerts A."/>
            <person name="Henrissat B."/>
            <person name="Wiebenga A."/>
            <person name="vanKuyk P.A."/>
            <person name="Barry K."/>
            <person name="Lindquist E."/>
            <person name="LaButti K."/>
            <person name="Lapidus A."/>
            <person name="Lucas S."/>
            <person name="Coutinho P."/>
            <person name="Gong Y."/>
            <person name="Samejima M."/>
            <person name="Mahadevan R."/>
            <person name="Abou-Zaid M."/>
            <person name="de Vries R.P."/>
            <person name="Igarashi K."/>
            <person name="Yadav J.S."/>
            <person name="Grigoriev I.V."/>
            <person name="Master E.R."/>
        </authorList>
    </citation>
    <scope>NUCLEOTIDE SEQUENCE [LARGE SCALE GENOMIC DNA]</scope>
    <source>
        <strain evidence="2 3">HHB-10118-sp</strain>
    </source>
</reference>
<dbReference type="InterPro" id="IPR036291">
    <property type="entry name" value="NAD(P)-bd_dom_sf"/>
</dbReference>
<dbReference type="Proteomes" id="UP000008370">
    <property type="component" value="Unassembled WGS sequence"/>
</dbReference>
<dbReference type="AlphaFoldDB" id="K5UU09"/>
<dbReference type="SUPFAM" id="SSF51735">
    <property type="entry name" value="NAD(P)-binding Rossmann-fold domains"/>
    <property type="match status" value="1"/>
</dbReference>
<dbReference type="InParanoid" id="K5UU09"/>
<feature type="non-terminal residue" evidence="2">
    <location>
        <position position="1"/>
    </location>
</feature>
<dbReference type="GeneID" id="18920306"/>
<dbReference type="InterPro" id="IPR016040">
    <property type="entry name" value="NAD(P)-bd_dom"/>
</dbReference>
<gene>
    <name evidence="2" type="ORF">PHACADRAFT_76639</name>
</gene>
<dbReference type="InterPro" id="IPR052718">
    <property type="entry name" value="NmrA-type_oxidoreductase"/>
</dbReference>
<dbReference type="Gene3D" id="3.90.25.10">
    <property type="entry name" value="UDP-galactose 4-epimerase, domain 1"/>
    <property type="match status" value="1"/>
</dbReference>
<sequence length="279" mass="30903">ATGELGSRVFKNLITLVPGTDVIISLYNPKGATPEIQRSGVEVRQGDFSKPETLDEAFKGGDKLLIVSYPSIAYDIRVNSHKAAIDAAKRVGVKHVYYTSLMFADDSKAAVMQAHLTTEKYLKESGLIYTIIREGIYCESYPLYFGYWRFGNPENEVKIPHGDGGVAWVCRDDLGEGTAKLMDTHKNETVLFTGSKAITLSELAGIISNLVKIDPPLQLKIVSEDEYIASNQGGEDFLRKWATTYPALVRGELAVVDPLLRQVLGRDLKPFEETLKEEL</sequence>
<dbReference type="PANTHER" id="PTHR47129:SF1">
    <property type="entry name" value="NMRA-LIKE DOMAIN-CONTAINING PROTEIN"/>
    <property type="match status" value="1"/>
</dbReference>
<dbReference type="Pfam" id="PF13460">
    <property type="entry name" value="NAD_binding_10"/>
    <property type="match status" value="1"/>
</dbReference>
<organism evidence="2 3">
    <name type="scientific">Phanerochaete carnosa (strain HHB-10118-sp)</name>
    <name type="common">White-rot fungus</name>
    <name type="synonym">Peniophora carnosa</name>
    <dbReference type="NCBI Taxonomy" id="650164"/>
    <lineage>
        <taxon>Eukaryota</taxon>
        <taxon>Fungi</taxon>
        <taxon>Dikarya</taxon>
        <taxon>Basidiomycota</taxon>
        <taxon>Agaricomycotina</taxon>
        <taxon>Agaricomycetes</taxon>
        <taxon>Polyporales</taxon>
        <taxon>Phanerochaetaceae</taxon>
        <taxon>Phanerochaete</taxon>
    </lineage>
</organism>
<name>K5UU09_PHACS</name>
<dbReference type="HOGENOM" id="CLU_007383_10_4_1"/>
<dbReference type="Gene3D" id="3.40.50.720">
    <property type="entry name" value="NAD(P)-binding Rossmann-like Domain"/>
    <property type="match status" value="1"/>
</dbReference>
<evidence type="ECO:0000259" key="1">
    <source>
        <dbReference type="Pfam" id="PF13460"/>
    </source>
</evidence>
<protein>
    <recommendedName>
        <fullName evidence="1">NAD(P)-binding domain-containing protein</fullName>
    </recommendedName>
</protein>
<dbReference type="PANTHER" id="PTHR47129">
    <property type="entry name" value="QUINONE OXIDOREDUCTASE 2"/>
    <property type="match status" value="1"/>
</dbReference>